<name>A0A7C9HHW8_9MICO</name>
<feature type="compositionally biased region" description="Low complexity" evidence="1">
    <location>
        <begin position="18"/>
        <end position="27"/>
    </location>
</feature>
<evidence type="ECO:0000313" key="5">
    <source>
        <dbReference type="Proteomes" id="UP000480122"/>
    </source>
</evidence>
<keyword evidence="2" id="KW-1133">Transmembrane helix</keyword>
<evidence type="ECO:0000259" key="3">
    <source>
        <dbReference type="Pfam" id="PF13828"/>
    </source>
</evidence>
<evidence type="ECO:0000256" key="1">
    <source>
        <dbReference type="SAM" id="MobiDB-lite"/>
    </source>
</evidence>
<sequence>MSAQTPPPLPPAPPAPPAGASEAPTLSYGTAPLAAPAAPGPVASAPAPSVAPYGAPVAYGSPAHGSAYGAAPAPWTPPVTAPQNVLAWVAFGLGLGALLLGPISSIAAIVCGHIARSQIRRTGEQGAGAALTGLIFGYVLTIGMLVAIGLYVLLIVAVFAGSAFTSGVPTSL</sequence>
<dbReference type="OrthoDB" id="4374883at2"/>
<evidence type="ECO:0000256" key="2">
    <source>
        <dbReference type="SAM" id="Phobius"/>
    </source>
</evidence>
<keyword evidence="2" id="KW-0812">Transmembrane</keyword>
<proteinExistence type="predicted"/>
<dbReference type="AlphaFoldDB" id="A0A7C9HHW8"/>
<dbReference type="RefSeq" id="WP_155842265.1">
    <property type="nucleotide sequence ID" value="NZ_BAAAIA010000002.1"/>
</dbReference>
<accession>A0A7C9HHW8</accession>
<feature type="domain" description="DUF4190" evidence="3">
    <location>
        <begin position="87"/>
        <end position="146"/>
    </location>
</feature>
<feature type="transmembrane region" description="Helical" evidence="2">
    <location>
        <begin position="85"/>
        <end position="115"/>
    </location>
</feature>
<feature type="compositionally biased region" description="Pro residues" evidence="1">
    <location>
        <begin position="1"/>
        <end position="17"/>
    </location>
</feature>
<keyword evidence="5" id="KW-1185">Reference proteome</keyword>
<organism evidence="4 5">
    <name type="scientific">Agromyces luteolus</name>
    <dbReference type="NCBI Taxonomy" id="88373"/>
    <lineage>
        <taxon>Bacteria</taxon>
        <taxon>Bacillati</taxon>
        <taxon>Actinomycetota</taxon>
        <taxon>Actinomycetes</taxon>
        <taxon>Micrococcales</taxon>
        <taxon>Microbacteriaceae</taxon>
        <taxon>Agromyces</taxon>
    </lineage>
</organism>
<evidence type="ECO:0000313" key="4">
    <source>
        <dbReference type="EMBL" id="MUN07381.1"/>
    </source>
</evidence>
<dbReference type="InterPro" id="IPR025241">
    <property type="entry name" value="DUF4190"/>
</dbReference>
<dbReference type="EMBL" id="WODA01000017">
    <property type="protein sequence ID" value="MUN07381.1"/>
    <property type="molecule type" value="Genomic_DNA"/>
</dbReference>
<gene>
    <name evidence="4" type="ORF">GLX25_09665</name>
</gene>
<feature type="region of interest" description="Disordered" evidence="1">
    <location>
        <begin position="1"/>
        <end position="27"/>
    </location>
</feature>
<dbReference type="Pfam" id="PF13828">
    <property type="entry name" value="DUF4190"/>
    <property type="match status" value="1"/>
</dbReference>
<protein>
    <submittedName>
        <fullName evidence="4">DUF4190 domain-containing protein</fullName>
    </submittedName>
</protein>
<reference evidence="4 5" key="1">
    <citation type="submission" date="2019-11" db="EMBL/GenBank/DDBJ databases">
        <title>Agromyces kandeliae sp. nov., isolated from mangrove soil.</title>
        <authorList>
            <person name="Wang R."/>
        </authorList>
    </citation>
    <scope>NUCLEOTIDE SEQUENCE [LARGE SCALE GENOMIC DNA]</scope>
    <source>
        <strain evidence="4 5">JCM 11431</strain>
    </source>
</reference>
<dbReference type="Proteomes" id="UP000480122">
    <property type="component" value="Unassembled WGS sequence"/>
</dbReference>
<feature type="transmembrane region" description="Helical" evidence="2">
    <location>
        <begin position="127"/>
        <end position="160"/>
    </location>
</feature>
<keyword evidence="2" id="KW-0472">Membrane</keyword>
<comment type="caution">
    <text evidence="4">The sequence shown here is derived from an EMBL/GenBank/DDBJ whole genome shotgun (WGS) entry which is preliminary data.</text>
</comment>